<protein>
    <submittedName>
        <fullName evidence="2">Uncharacterized protein</fullName>
    </submittedName>
</protein>
<name>A0ABV0UMW1_9TELE</name>
<gene>
    <name evidence="2" type="ORF">ILYODFUR_000948</name>
</gene>
<accession>A0ABV0UMW1</accession>
<comment type="caution">
    <text evidence="2">The sequence shown here is derived from an EMBL/GenBank/DDBJ whole genome shotgun (WGS) entry which is preliminary data.</text>
</comment>
<proteinExistence type="predicted"/>
<dbReference type="EMBL" id="JAHRIQ010081138">
    <property type="protein sequence ID" value="MEQ2246572.1"/>
    <property type="molecule type" value="Genomic_DNA"/>
</dbReference>
<reference evidence="2 3" key="1">
    <citation type="submission" date="2021-06" db="EMBL/GenBank/DDBJ databases">
        <authorList>
            <person name="Palmer J.M."/>
        </authorList>
    </citation>
    <scope>NUCLEOTIDE SEQUENCE [LARGE SCALE GENOMIC DNA]</scope>
    <source>
        <strain evidence="3">if_2019</strain>
        <tissue evidence="2">Muscle</tissue>
    </source>
</reference>
<keyword evidence="1" id="KW-0812">Transmembrane</keyword>
<keyword evidence="1" id="KW-1133">Transmembrane helix</keyword>
<evidence type="ECO:0000313" key="3">
    <source>
        <dbReference type="Proteomes" id="UP001482620"/>
    </source>
</evidence>
<feature type="transmembrane region" description="Helical" evidence="1">
    <location>
        <begin position="33"/>
        <end position="49"/>
    </location>
</feature>
<keyword evidence="3" id="KW-1185">Reference proteome</keyword>
<evidence type="ECO:0000313" key="2">
    <source>
        <dbReference type="EMBL" id="MEQ2246572.1"/>
    </source>
</evidence>
<sequence>MYFFPDNYSFNRGSISALRASALDHSFLPVNKFILGCTVAQLVALLPCSKKILGKTPWPGVFLRGVCIFSLCMCGFPLGTPGFLPQTKDIPVRSICLCVAL</sequence>
<evidence type="ECO:0000256" key="1">
    <source>
        <dbReference type="SAM" id="Phobius"/>
    </source>
</evidence>
<keyword evidence="1" id="KW-0472">Membrane</keyword>
<dbReference type="Proteomes" id="UP001482620">
    <property type="component" value="Unassembled WGS sequence"/>
</dbReference>
<organism evidence="2 3">
    <name type="scientific">Ilyodon furcidens</name>
    <name type="common">goldbreast splitfin</name>
    <dbReference type="NCBI Taxonomy" id="33524"/>
    <lineage>
        <taxon>Eukaryota</taxon>
        <taxon>Metazoa</taxon>
        <taxon>Chordata</taxon>
        <taxon>Craniata</taxon>
        <taxon>Vertebrata</taxon>
        <taxon>Euteleostomi</taxon>
        <taxon>Actinopterygii</taxon>
        <taxon>Neopterygii</taxon>
        <taxon>Teleostei</taxon>
        <taxon>Neoteleostei</taxon>
        <taxon>Acanthomorphata</taxon>
        <taxon>Ovalentaria</taxon>
        <taxon>Atherinomorphae</taxon>
        <taxon>Cyprinodontiformes</taxon>
        <taxon>Goodeidae</taxon>
        <taxon>Ilyodon</taxon>
    </lineage>
</organism>
<feature type="transmembrane region" description="Helical" evidence="1">
    <location>
        <begin position="61"/>
        <end position="79"/>
    </location>
</feature>